<dbReference type="AlphaFoldDB" id="A0A2H3FVL7"/>
<dbReference type="GO" id="GO:0000981">
    <property type="term" value="F:DNA-binding transcription factor activity, RNA polymerase II-specific"/>
    <property type="evidence" value="ECO:0007669"/>
    <property type="project" value="TreeGrafter"/>
</dbReference>
<feature type="compositionally biased region" description="Polar residues" evidence="6">
    <location>
        <begin position="98"/>
        <end position="112"/>
    </location>
</feature>
<organism evidence="7 8">
    <name type="scientific">Fusarium oxysporum f. sp. radicis-cucumerinum</name>
    <dbReference type="NCBI Taxonomy" id="327505"/>
    <lineage>
        <taxon>Eukaryota</taxon>
        <taxon>Fungi</taxon>
        <taxon>Dikarya</taxon>
        <taxon>Ascomycota</taxon>
        <taxon>Pezizomycotina</taxon>
        <taxon>Sordariomycetes</taxon>
        <taxon>Hypocreomycetidae</taxon>
        <taxon>Hypocreales</taxon>
        <taxon>Nectriaceae</taxon>
        <taxon>Fusarium</taxon>
        <taxon>Fusarium oxysporum species complex</taxon>
    </lineage>
</organism>
<comment type="subcellular location">
    <subcellularLocation>
        <location evidence="1">Nucleus</location>
    </subcellularLocation>
</comment>
<evidence type="ECO:0000256" key="3">
    <source>
        <dbReference type="ARBA" id="ARBA00023125"/>
    </source>
</evidence>
<protein>
    <recommendedName>
        <fullName evidence="9">Transcription factor domain-containing protein</fullName>
    </recommendedName>
</protein>
<feature type="region of interest" description="Disordered" evidence="6">
    <location>
        <begin position="79"/>
        <end position="145"/>
    </location>
</feature>
<evidence type="ECO:0000256" key="2">
    <source>
        <dbReference type="ARBA" id="ARBA00023015"/>
    </source>
</evidence>
<reference evidence="7 8" key="1">
    <citation type="journal article" date="2016" name="Environ. Microbiol.">
        <title>Effector profiles distinguish formae speciales of Fusarium oxysporum.</title>
        <authorList>
            <person name="van Dam P."/>
            <person name="Fokkens L."/>
            <person name="Schmidt S.M."/>
            <person name="Linmans J.H."/>
            <person name="Kistler H.C."/>
            <person name="Ma L.J."/>
            <person name="Rep M."/>
        </authorList>
    </citation>
    <scope>NUCLEOTIDE SEQUENCE [LARGE SCALE GENOMIC DNA]</scope>
    <source>
        <strain evidence="7 8">Forc016</strain>
    </source>
</reference>
<evidence type="ECO:0000313" key="8">
    <source>
        <dbReference type="Proteomes" id="UP000219602"/>
    </source>
</evidence>
<proteinExistence type="predicted"/>
<evidence type="ECO:0000256" key="4">
    <source>
        <dbReference type="ARBA" id="ARBA00023163"/>
    </source>
</evidence>
<evidence type="ECO:0008006" key="9">
    <source>
        <dbReference type="Google" id="ProtNLM"/>
    </source>
</evidence>
<name>A0A2H3FVL7_FUSOX</name>
<keyword evidence="2" id="KW-0805">Transcription regulation</keyword>
<dbReference type="InterPro" id="IPR051089">
    <property type="entry name" value="prtT"/>
</dbReference>
<dbReference type="STRING" id="327505.A0A2H3FVL7"/>
<keyword evidence="4" id="KW-0804">Transcription</keyword>
<reference evidence="7 8" key="2">
    <citation type="journal article" date="2017" name="Sci. Rep.">
        <title>A mobile pathogenicity chromosome in Fusarium oxysporum for infection of multiple cucurbit species.</title>
        <authorList>
            <person name="van Dam P."/>
            <person name="Fokkens L."/>
            <person name="Ayukawa Y."/>
            <person name="van der Gragt M."/>
            <person name="Ter Horst A."/>
            <person name="Brankovics B."/>
            <person name="Houterman P.M."/>
            <person name="Arie T."/>
            <person name="Rep M."/>
        </authorList>
    </citation>
    <scope>NUCLEOTIDE SEQUENCE [LARGE SCALE GENOMIC DNA]</scope>
    <source>
        <strain evidence="7 8">Forc016</strain>
    </source>
</reference>
<dbReference type="PANTHER" id="PTHR31845">
    <property type="entry name" value="FINGER DOMAIN PROTEIN, PUTATIVE-RELATED"/>
    <property type="match status" value="1"/>
</dbReference>
<keyword evidence="5" id="KW-0539">Nucleus</keyword>
<accession>A0A2H3FVL7</accession>
<evidence type="ECO:0000256" key="5">
    <source>
        <dbReference type="ARBA" id="ARBA00023242"/>
    </source>
</evidence>
<keyword evidence="3" id="KW-0238">DNA-binding</keyword>
<evidence type="ECO:0000256" key="6">
    <source>
        <dbReference type="SAM" id="MobiDB-lite"/>
    </source>
</evidence>
<gene>
    <name evidence="7" type="ORF">AU210_014810</name>
</gene>
<feature type="compositionally biased region" description="Basic and acidic residues" evidence="6">
    <location>
        <begin position="79"/>
        <end position="89"/>
    </location>
</feature>
<dbReference type="GO" id="GO:0005634">
    <property type="term" value="C:nucleus"/>
    <property type="evidence" value="ECO:0007669"/>
    <property type="project" value="UniProtKB-SubCell"/>
</dbReference>
<dbReference type="EMBL" id="MABQ02000011">
    <property type="protein sequence ID" value="PCD23287.1"/>
    <property type="molecule type" value="Genomic_DNA"/>
</dbReference>
<evidence type="ECO:0000256" key="1">
    <source>
        <dbReference type="ARBA" id="ARBA00004123"/>
    </source>
</evidence>
<feature type="compositionally biased region" description="Polar residues" evidence="6">
    <location>
        <begin position="120"/>
        <end position="145"/>
    </location>
</feature>
<dbReference type="GO" id="GO:0000976">
    <property type="term" value="F:transcription cis-regulatory region binding"/>
    <property type="evidence" value="ECO:0007669"/>
    <property type="project" value="TreeGrafter"/>
</dbReference>
<dbReference type="PANTHER" id="PTHR31845:SF19">
    <property type="entry name" value="TRANSCRIPTION FACTOR DOMAIN-CONTAINING PROTEIN"/>
    <property type="match status" value="1"/>
</dbReference>
<evidence type="ECO:0000313" key="7">
    <source>
        <dbReference type="EMBL" id="PCD23287.1"/>
    </source>
</evidence>
<dbReference type="Proteomes" id="UP000219602">
    <property type="component" value="Chromosome 13"/>
</dbReference>
<dbReference type="CDD" id="cd12148">
    <property type="entry name" value="fungal_TF_MHR"/>
    <property type="match status" value="1"/>
</dbReference>
<sequence>MPATYAANNCVTQDAWIPLNRLVSKIANTKIRFENMRFFGNPFWLWLTMVRCKRNDDLTESLCVFESHRRGLWRRDVSGRREDRARPVEEPMEDGLASGSSGSQRFSDTQVFQAPDLPNRRNSYQNRAPESVSASSRSDQSPFTPASFVANYQDTRGLSLGAALNSDRSVEGEAGRSMDMLLQHNLPEAVNPPRKHDPVDMGLISRPSAQNLYEGFFKHFNCLVGLLDPILYTFSYTRHRSSLLLTMILTISSRIFQPESHKPIRDHAEVLLGQALLACDSAIENIWAIICMYHWKDANDTRGYTLIGFALRMAASAEWNMTRRSVSYDIQGLQDLGQLQVRQRRDKDRVWLALGNIDRTSSYFTDRPLSTTVVLEHVASRQWMTMTEWTYPLGDGKAVGGHELTGIASKVYESMMRTRVDSRVSPSSLDFETFQKDMDDFNNRIAAWGDYWQATFATFPNPEPFQTPLIYLFRDYMRLYFNSVFLHRMLVSENRSTPHDLITHTARICYCSALSVLRQAIEMGELDIIYYLWDTAHLMIAYSAMMIPKLLRQDIDKSSISKNEAINTITQVTSAYVIAAKSMGHSDPQNNAVLAQSRLLSAILARLKAELTQTNPDMISAAMPDNISISGLSWIEDQLNRSTLFSDGRMEPPLSEYIDMDTQTVGQPEDMSSFIPQMDEELDLMLDDDFMSSRYFEVGLLSWSEPGIFIQPH</sequence>
<comment type="caution">
    <text evidence="7">The sequence shown here is derived from an EMBL/GenBank/DDBJ whole genome shotgun (WGS) entry which is preliminary data.</text>
</comment>